<dbReference type="Gene3D" id="3.30.750.44">
    <property type="match status" value="1"/>
</dbReference>
<dbReference type="PROSITE" id="PS51293">
    <property type="entry name" value="SANT"/>
    <property type="match status" value="1"/>
</dbReference>
<dbReference type="CDD" id="cd07560">
    <property type="entry name" value="Peptidase_S41_CPP"/>
    <property type="match status" value="1"/>
</dbReference>
<sequence length="857" mass="90291">ARKAYTITRPRERWTDEEHDRFVDGVRLYGRQWQKIQGHVGTKSAIQIRSHAQKFFAKVAKRGGDSLSSSCSQDWLPEDFKVPPAKTRRRGSDSSMQDVEDHAGDGARSVLPVPTNSEVRKSAQSAAPPQMTLSTVVAAASAAATEAILSVLARAAPGVEAQLEANPCQNYPFCGLAPSTIRLLGRTAALQASLDDEQGRVRDALPVVPGIPGHQLPHRSGAAWEQDLYRLLAASIGGLVEASAPGLRGHNSGAVPVSAFSKAQRPLPGTALGQERGRRLHPGSSSDDVVVLDGRGEVPRRYRSGRGDSADRVSPLPAKPSTQGPWSQGRRMLRELGADAARGKVRPEQAETAPLDSAAPTGLGARSWDDARHSSGLSAIAAACQQLSHSMHSQEITSSGQSRGGQALPPPTQLHTPLPRPLPAWGRCGVSGSLLEDRLVESAQGLEAAVGGVTSRFRASLVTKNAREAQAAQTFLDEVWEVVGTNFEDVRSRGFRREDWQAQRAAHAGIADLEEAHSVVRAALAQLHDPYSRLISRSAFAGMLKYDVSGVGLNLVTGEEYLERTNAARLEDGRRPSAGVWVLGVIQGSLAEQAGVRLGDELLEVAGHSVCASPPFKVASLLQGGSADGADLALKARRLDGSVYDVSLPGKRAGPSSSPVSLELPRAPGGDAVVKLRRFDARAAADVAGALARAEAGGTGRVILDLRSNRGGLVTEGVEVASLFLAEGDVVLRSQGRGAGARPPYIARSPPATSLPLVLLVDGQTASAAEAAAGALRGNCRAVVAGRQTFGKGLIQSVYELSDGSGLVLTVGKYFTPAGVDIDREGIQPDFRSVPDQQQAEEVLRACRLERAPAASA</sequence>
<evidence type="ECO:0000256" key="2">
    <source>
        <dbReference type="ARBA" id="ARBA00022670"/>
    </source>
</evidence>
<feature type="region of interest" description="Disordered" evidence="8">
    <location>
        <begin position="78"/>
        <end position="130"/>
    </location>
</feature>
<feature type="region of interest" description="Disordered" evidence="8">
    <location>
        <begin position="260"/>
        <end position="370"/>
    </location>
</feature>
<evidence type="ECO:0000256" key="8">
    <source>
        <dbReference type="SAM" id="MobiDB-lite"/>
    </source>
</evidence>
<dbReference type="InterPro" id="IPR001478">
    <property type="entry name" value="PDZ"/>
</dbReference>
<evidence type="ECO:0000256" key="6">
    <source>
        <dbReference type="ARBA" id="ARBA00023163"/>
    </source>
</evidence>
<dbReference type="InterPro" id="IPR001005">
    <property type="entry name" value="SANT/Myb"/>
</dbReference>
<dbReference type="Gene3D" id="1.10.10.60">
    <property type="entry name" value="Homeodomain-like"/>
    <property type="match status" value="1"/>
</dbReference>
<dbReference type="InterPro" id="IPR017884">
    <property type="entry name" value="SANT_dom"/>
</dbReference>
<evidence type="ECO:0000256" key="5">
    <source>
        <dbReference type="ARBA" id="ARBA00023015"/>
    </source>
</evidence>
<feature type="domain" description="PDZ" evidence="10">
    <location>
        <begin position="540"/>
        <end position="610"/>
    </location>
</feature>
<dbReference type="EMBL" id="QOKY01000142">
    <property type="protein sequence ID" value="RMZ56517.1"/>
    <property type="molecule type" value="Genomic_DNA"/>
</dbReference>
<keyword evidence="5" id="KW-0805">Transcription regulation</keyword>
<dbReference type="SUPFAM" id="SSF52096">
    <property type="entry name" value="ClpP/crotonase"/>
    <property type="match status" value="1"/>
</dbReference>
<dbReference type="InterPro" id="IPR009057">
    <property type="entry name" value="Homeodomain-like_sf"/>
</dbReference>
<accession>A0A3M7L1N5</accession>
<organism evidence="13 14">
    <name type="scientific">Auxenochlorella protothecoides</name>
    <name type="common">Green microalga</name>
    <name type="synonym">Chlorella protothecoides</name>
    <dbReference type="NCBI Taxonomy" id="3075"/>
    <lineage>
        <taxon>Eukaryota</taxon>
        <taxon>Viridiplantae</taxon>
        <taxon>Chlorophyta</taxon>
        <taxon>core chlorophytes</taxon>
        <taxon>Trebouxiophyceae</taxon>
        <taxon>Chlorellales</taxon>
        <taxon>Chlorellaceae</taxon>
        <taxon>Auxenochlorella</taxon>
    </lineage>
</organism>
<comment type="similarity">
    <text evidence="1">Belongs to the peptidase S41A family.</text>
</comment>
<dbReference type="InterPro" id="IPR006447">
    <property type="entry name" value="Myb_dom_plants"/>
</dbReference>
<keyword evidence="7" id="KW-0539">Nucleus</keyword>
<evidence type="ECO:0000313" key="14">
    <source>
        <dbReference type="Proteomes" id="UP000279271"/>
    </source>
</evidence>
<dbReference type="Gene3D" id="2.30.42.10">
    <property type="match status" value="1"/>
</dbReference>
<feature type="compositionally biased region" description="Polar residues" evidence="8">
    <location>
        <begin position="114"/>
        <end position="127"/>
    </location>
</feature>
<feature type="compositionally biased region" description="Polar residues" evidence="8">
    <location>
        <begin position="390"/>
        <end position="401"/>
    </location>
</feature>
<dbReference type="PANTHER" id="PTHR32060">
    <property type="entry name" value="TAIL-SPECIFIC PROTEASE"/>
    <property type="match status" value="1"/>
</dbReference>
<keyword evidence="3" id="KW-0378">Hydrolase</keyword>
<dbReference type="NCBIfam" id="TIGR01557">
    <property type="entry name" value="myb_SHAQKYF"/>
    <property type="match status" value="1"/>
</dbReference>
<dbReference type="GO" id="GO:0008236">
    <property type="term" value="F:serine-type peptidase activity"/>
    <property type="evidence" value="ECO:0007669"/>
    <property type="project" value="UniProtKB-KW"/>
</dbReference>
<name>A0A3M7L1N5_AUXPR</name>
<dbReference type="SUPFAM" id="SSF46689">
    <property type="entry name" value="Homeodomain-like"/>
    <property type="match status" value="1"/>
</dbReference>
<dbReference type="InterPro" id="IPR029045">
    <property type="entry name" value="ClpP/crotonase-like_dom_sf"/>
</dbReference>
<feature type="compositionally biased region" description="Basic and acidic residues" evidence="8">
    <location>
        <begin position="294"/>
        <end position="311"/>
    </location>
</feature>
<dbReference type="Pfam" id="PF00249">
    <property type="entry name" value="Myb_DNA-binding"/>
    <property type="match status" value="1"/>
</dbReference>
<feature type="domain" description="SANT" evidence="11">
    <location>
        <begin position="9"/>
        <end position="60"/>
    </location>
</feature>
<evidence type="ECO:0000259" key="9">
    <source>
        <dbReference type="PROSITE" id="PS50090"/>
    </source>
</evidence>
<dbReference type="Pfam" id="PF03572">
    <property type="entry name" value="Peptidase_S41"/>
    <property type="match status" value="1"/>
</dbReference>
<dbReference type="InterPro" id="IPR005151">
    <property type="entry name" value="Tail-specific_protease"/>
</dbReference>
<proteinExistence type="inferred from homology"/>
<evidence type="ECO:0000259" key="10">
    <source>
        <dbReference type="PROSITE" id="PS50106"/>
    </source>
</evidence>
<keyword evidence="2" id="KW-0645">Protease</keyword>
<comment type="caution">
    <text evidence="13">The sequence shown here is derived from an EMBL/GenBank/DDBJ whole genome shotgun (WGS) entry which is preliminary data.</text>
</comment>
<dbReference type="GO" id="GO:0003677">
    <property type="term" value="F:DNA binding"/>
    <property type="evidence" value="ECO:0007669"/>
    <property type="project" value="InterPro"/>
</dbReference>
<feature type="compositionally biased region" description="Basic and acidic residues" evidence="8">
    <location>
        <begin position="332"/>
        <end position="349"/>
    </location>
</feature>
<dbReference type="PROSITE" id="PS51294">
    <property type="entry name" value="HTH_MYB"/>
    <property type="match status" value="1"/>
</dbReference>
<keyword evidence="4" id="KW-0720">Serine protease</keyword>
<evidence type="ECO:0000259" key="12">
    <source>
        <dbReference type="PROSITE" id="PS51294"/>
    </source>
</evidence>
<feature type="domain" description="HTH myb-type" evidence="12">
    <location>
        <begin position="6"/>
        <end position="60"/>
    </location>
</feature>
<evidence type="ECO:0000256" key="4">
    <source>
        <dbReference type="ARBA" id="ARBA00022825"/>
    </source>
</evidence>
<feature type="non-terminal residue" evidence="13">
    <location>
        <position position="1"/>
    </location>
</feature>
<feature type="region of interest" description="Disordered" evidence="8">
    <location>
        <begin position="390"/>
        <end position="422"/>
    </location>
</feature>
<feature type="domain" description="Myb-like" evidence="9">
    <location>
        <begin position="11"/>
        <end position="56"/>
    </location>
</feature>
<gene>
    <name evidence="13" type="ORF">APUTEX25_001364</name>
</gene>
<feature type="compositionally biased region" description="Pro residues" evidence="8">
    <location>
        <begin position="408"/>
        <end position="422"/>
    </location>
</feature>
<dbReference type="InterPro" id="IPR036034">
    <property type="entry name" value="PDZ_sf"/>
</dbReference>
<dbReference type="CDD" id="cd00167">
    <property type="entry name" value="SANT"/>
    <property type="match status" value="1"/>
</dbReference>
<dbReference type="Pfam" id="PF17820">
    <property type="entry name" value="PDZ_6"/>
    <property type="match status" value="1"/>
</dbReference>
<evidence type="ECO:0000313" key="13">
    <source>
        <dbReference type="EMBL" id="RMZ56517.1"/>
    </source>
</evidence>
<reference evidence="14" key="1">
    <citation type="journal article" date="2018" name="Algal Res.">
        <title>Characterization of plant carbon substrate utilization by Auxenochlorella protothecoides.</title>
        <authorList>
            <person name="Vogler B.W."/>
            <person name="Starkenburg S.R."/>
            <person name="Sudasinghe N."/>
            <person name="Schambach J.Y."/>
            <person name="Rollin J.A."/>
            <person name="Pattathil S."/>
            <person name="Barry A.N."/>
        </authorList>
    </citation>
    <scope>NUCLEOTIDE SEQUENCE [LARGE SCALE GENOMIC DNA]</scope>
    <source>
        <strain evidence="14">UTEX 25</strain>
    </source>
</reference>
<evidence type="ECO:0000256" key="3">
    <source>
        <dbReference type="ARBA" id="ARBA00022801"/>
    </source>
</evidence>
<dbReference type="InterPro" id="IPR017930">
    <property type="entry name" value="Myb_dom"/>
</dbReference>
<dbReference type="AlphaFoldDB" id="A0A3M7L1N5"/>
<dbReference type="GO" id="GO:0006508">
    <property type="term" value="P:proteolysis"/>
    <property type="evidence" value="ECO:0007669"/>
    <property type="project" value="UniProtKB-KW"/>
</dbReference>
<dbReference type="Proteomes" id="UP000279271">
    <property type="component" value="Unassembled WGS sequence"/>
</dbReference>
<dbReference type="PROSITE" id="PS50106">
    <property type="entry name" value="PDZ"/>
    <property type="match status" value="1"/>
</dbReference>
<dbReference type="Gene3D" id="3.90.226.10">
    <property type="entry name" value="2-enoyl-CoA Hydratase, Chain A, domain 1"/>
    <property type="match status" value="1"/>
</dbReference>
<evidence type="ECO:0000256" key="7">
    <source>
        <dbReference type="ARBA" id="ARBA00023242"/>
    </source>
</evidence>
<dbReference type="PANTHER" id="PTHR32060:SF22">
    <property type="entry name" value="CARBOXYL-TERMINAL-PROCESSING PEPTIDASE 3, CHLOROPLASTIC"/>
    <property type="match status" value="1"/>
</dbReference>
<evidence type="ECO:0000259" key="11">
    <source>
        <dbReference type="PROSITE" id="PS51293"/>
    </source>
</evidence>
<dbReference type="InterPro" id="IPR004447">
    <property type="entry name" value="Peptidase_S41A"/>
</dbReference>
<dbReference type="SMART" id="SM00228">
    <property type="entry name" value="PDZ"/>
    <property type="match status" value="1"/>
</dbReference>
<evidence type="ECO:0008006" key="15">
    <source>
        <dbReference type="Google" id="ProtNLM"/>
    </source>
</evidence>
<dbReference type="SUPFAM" id="SSF50156">
    <property type="entry name" value="PDZ domain-like"/>
    <property type="match status" value="1"/>
</dbReference>
<dbReference type="SMART" id="SM00717">
    <property type="entry name" value="SANT"/>
    <property type="match status" value="1"/>
</dbReference>
<dbReference type="InterPro" id="IPR041489">
    <property type="entry name" value="PDZ_6"/>
</dbReference>
<keyword evidence="6" id="KW-0804">Transcription</keyword>
<dbReference type="PROSITE" id="PS50090">
    <property type="entry name" value="MYB_LIKE"/>
    <property type="match status" value="1"/>
</dbReference>
<protein>
    <recommendedName>
        <fullName evidence="15">PDZ domain-containing protein</fullName>
    </recommendedName>
</protein>
<evidence type="ECO:0000256" key="1">
    <source>
        <dbReference type="ARBA" id="ARBA00009179"/>
    </source>
</evidence>
<dbReference type="SMART" id="SM00245">
    <property type="entry name" value="TSPc"/>
    <property type="match status" value="1"/>
</dbReference>
<dbReference type="GO" id="GO:0004175">
    <property type="term" value="F:endopeptidase activity"/>
    <property type="evidence" value="ECO:0007669"/>
    <property type="project" value="TreeGrafter"/>
</dbReference>